<proteinExistence type="predicted"/>
<evidence type="ECO:0000313" key="2">
    <source>
        <dbReference type="EMBL" id="NJB90122.1"/>
    </source>
</evidence>
<keyword evidence="3" id="KW-1185">Reference proteome</keyword>
<protein>
    <recommendedName>
        <fullName evidence="4">DUF2834 domain-containing protein</fullName>
    </recommendedName>
</protein>
<comment type="caution">
    <text evidence="2">The sequence shown here is derived from an EMBL/GenBank/DDBJ whole genome shotgun (WGS) entry which is preliminary data.</text>
</comment>
<accession>A0A7X6B9T2</accession>
<feature type="transmembrane region" description="Helical" evidence="1">
    <location>
        <begin position="82"/>
        <end position="103"/>
    </location>
</feature>
<keyword evidence="1" id="KW-1133">Transmembrane helix</keyword>
<dbReference type="Pfam" id="PF11196">
    <property type="entry name" value="DUF2834"/>
    <property type="match status" value="1"/>
</dbReference>
<feature type="transmembrane region" description="Helical" evidence="1">
    <location>
        <begin position="47"/>
        <end position="70"/>
    </location>
</feature>
<dbReference type="AlphaFoldDB" id="A0A7X6B9T2"/>
<keyword evidence="1" id="KW-0472">Membrane</keyword>
<dbReference type="InterPro" id="IPR021362">
    <property type="entry name" value="DUF2834"/>
</dbReference>
<dbReference type="EMBL" id="JAATIT010000003">
    <property type="protein sequence ID" value="NJB90122.1"/>
    <property type="molecule type" value="Genomic_DNA"/>
</dbReference>
<reference evidence="2 3" key="1">
    <citation type="submission" date="2020-03" db="EMBL/GenBank/DDBJ databases">
        <title>Genomic Encyclopedia of Type Strains, Phase IV (KMG-IV): sequencing the most valuable type-strain genomes for metagenomic binning, comparative biology and taxonomic classification.</title>
        <authorList>
            <person name="Goeker M."/>
        </authorList>
    </citation>
    <scope>NUCLEOTIDE SEQUENCE [LARGE SCALE GENOMIC DNA]</scope>
    <source>
        <strain evidence="2 3">DSM 25229</strain>
    </source>
</reference>
<gene>
    <name evidence="2" type="ORF">GGR90_002316</name>
</gene>
<name>A0A7X6B9T2_9SPHN</name>
<sequence length="115" mass="12487">MAARHLLYILIAVASAAAAWFHGIAWVREGGNLLLLPTFFLDAYRSGSAAAFLTIDILAAWAVFMIWVVPDAVRIGLGARKGWLYFGLSFIGTCFAFPLYLVARERHLAKAGTAG</sequence>
<organism evidence="2 3">
    <name type="scientific">Sphingopyxis italica</name>
    <dbReference type="NCBI Taxonomy" id="1129133"/>
    <lineage>
        <taxon>Bacteria</taxon>
        <taxon>Pseudomonadati</taxon>
        <taxon>Pseudomonadota</taxon>
        <taxon>Alphaproteobacteria</taxon>
        <taxon>Sphingomonadales</taxon>
        <taxon>Sphingomonadaceae</taxon>
        <taxon>Sphingopyxis</taxon>
    </lineage>
</organism>
<dbReference type="RefSeq" id="WP_167921602.1">
    <property type="nucleotide sequence ID" value="NZ_JAATIT010000003.1"/>
</dbReference>
<keyword evidence="1" id="KW-0812">Transmembrane</keyword>
<dbReference type="Proteomes" id="UP000535078">
    <property type="component" value="Unassembled WGS sequence"/>
</dbReference>
<evidence type="ECO:0000256" key="1">
    <source>
        <dbReference type="SAM" id="Phobius"/>
    </source>
</evidence>
<evidence type="ECO:0000313" key="3">
    <source>
        <dbReference type="Proteomes" id="UP000535078"/>
    </source>
</evidence>
<feature type="transmembrane region" description="Helical" evidence="1">
    <location>
        <begin position="7"/>
        <end position="27"/>
    </location>
</feature>
<evidence type="ECO:0008006" key="4">
    <source>
        <dbReference type="Google" id="ProtNLM"/>
    </source>
</evidence>